<dbReference type="Gene3D" id="1.20.1250.20">
    <property type="entry name" value="MFS general substrate transporter like domains"/>
    <property type="match status" value="2"/>
</dbReference>
<comment type="subcellular location">
    <subcellularLocation>
        <location evidence="1">Cell membrane</location>
        <topology evidence="1">Multi-pass membrane protein</topology>
    </subcellularLocation>
</comment>
<organism evidence="7 8">
    <name type="scientific">Pantoea coffeiphila</name>
    <dbReference type="NCBI Taxonomy" id="1465635"/>
    <lineage>
        <taxon>Bacteria</taxon>
        <taxon>Pseudomonadati</taxon>
        <taxon>Pseudomonadota</taxon>
        <taxon>Gammaproteobacteria</taxon>
        <taxon>Enterobacterales</taxon>
        <taxon>Erwiniaceae</taxon>
        <taxon>Pantoea</taxon>
    </lineage>
</organism>
<name>A0A2S9I4F6_9GAMM</name>
<keyword evidence="8" id="KW-1185">Reference proteome</keyword>
<feature type="transmembrane region" description="Helical" evidence="6">
    <location>
        <begin position="78"/>
        <end position="101"/>
    </location>
</feature>
<keyword evidence="4 6" id="KW-1133">Transmembrane helix</keyword>
<dbReference type="EMBL" id="PDET01000028">
    <property type="protein sequence ID" value="PRD12655.1"/>
    <property type="molecule type" value="Genomic_DNA"/>
</dbReference>
<dbReference type="PANTHER" id="PTHR43124:SF10">
    <property type="entry name" value="PURINE EFFLUX PUMP PBUE"/>
    <property type="match status" value="1"/>
</dbReference>
<dbReference type="InterPro" id="IPR036259">
    <property type="entry name" value="MFS_trans_sf"/>
</dbReference>
<protein>
    <submittedName>
        <fullName evidence="7">MFS transporter</fullName>
    </submittedName>
</protein>
<keyword evidence="2" id="KW-1003">Cell membrane</keyword>
<evidence type="ECO:0000256" key="2">
    <source>
        <dbReference type="ARBA" id="ARBA00022475"/>
    </source>
</evidence>
<evidence type="ECO:0000256" key="4">
    <source>
        <dbReference type="ARBA" id="ARBA00022989"/>
    </source>
</evidence>
<dbReference type="InterPro" id="IPR011701">
    <property type="entry name" value="MFS"/>
</dbReference>
<feature type="transmembrane region" description="Helical" evidence="6">
    <location>
        <begin position="162"/>
        <end position="182"/>
    </location>
</feature>
<gene>
    <name evidence="7" type="ORF">CQW29_25110</name>
</gene>
<dbReference type="OrthoDB" id="5869542at2"/>
<feature type="transmembrane region" description="Helical" evidence="6">
    <location>
        <begin position="291"/>
        <end position="310"/>
    </location>
</feature>
<keyword evidence="5 6" id="KW-0472">Membrane</keyword>
<dbReference type="PANTHER" id="PTHR43124">
    <property type="entry name" value="PURINE EFFLUX PUMP PBUE"/>
    <property type="match status" value="1"/>
</dbReference>
<dbReference type="GO" id="GO:0022857">
    <property type="term" value="F:transmembrane transporter activity"/>
    <property type="evidence" value="ECO:0007669"/>
    <property type="project" value="InterPro"/>
</dbReference>
<dbReference type="InterPro" id="IPR050189">
    <property type="entry name" value="MFS_Efflux_Transporters"/>
</dbReference>
<proteinExistence type="predicted"/>
<keyword evidence="3 6" id="KW-0812">Transmembrane</keyword>
<feature type="transmembrane region" description="Helical" evidence="6">
    <location>
        <begin position="50"/>
        <end position="71"/>
    </location>
</feature>
<dbReference type="Pfam" id="PF07690">
    <property type="entry name" value="MFS_1"/>
    <property type="match status" value="1"/>
</dbReference>
<reference evidence="7 8" key="1">
    <citation type="submission" date="2017-10" db="EMBL/GenBank/DDBJ databases">
        <title>Draft genome of two endophytic bacteria isolated from 'guarana' Paullinia cupana (Mart.) Ducke.</title>
        <authorList>
            <person name="Siqueira K.A."/>
            <person name="Liotti R.G."/>
            <person name="Mendes T.A."/>
            <person name="Soares M.A."/>
        </authorList>
    </citation>
    <scope>NUCLEOTIDE SEQUENCE [LARGE SCALE GENOMIC DNA]</scope>
    <source>
        <strain evidence="7 8">342</strain>
    </source>
</reference>
<evidence type="ECO:0000256" key="6">
    <source>
        <dbReference type="SAM" id="Phobius"/>
    </source>
</evidence>
<dbReference type="RefSeq" id="WP_105595481.1">
    <property type="nucleotide sequence ID" value="NZ_PDET01000028.1"/>
</dbReference>
<feature type="transmembrane region" description="Helical" evidence="6">
    <location>
        <begin position="353"/>
        <end position="375"/>
    </location>
</feature>
<sequence length="384" mass="40682">MQESPALPSRRLLSAIVAFAALAPGGLMTAPAIAAQLSVQLHLSPSYIGFLFSTELGAMSLATFPAWWWLGRCHWHRVALLSVIVFTVGNVVSAFSGTFALLLPCRFIASLAGGTLMILCITSAATTHNSGRVFSLWILGQLLLGAVGLLVLPPLFARFGLMTVYLLLAILMMGCFPLIRAFPAGLAVQKQTKNITGPYMPGLLAALAVLLFYTGQSAIWAFSGTIAADAGLDRIHSGQILAVATVFGMMGACITAALSSHSHRRFLLLLGYVLLLVGIALFSHHPLSVRFALAAVLFEFSWIYVLPLILSRVAALDNNGKLMNAINLVIGGGQALGPSIAGYLLENSGGQTGVMLLTAALSVVVSLVFISLAAYHQAKKNRHR</sequence>
<dbReference type="AlphaFoldDB" id="A0A2S9I4F6"/>
<feature type="transmembrane region" description="Helical" evidence="6">
    <location>
        <begin position="266"/>
        <end position="285"/>
    </location>
</feature>
<feature type="transmembrane region" description="Helical" evidence="6">
    <location>
        <begin position="240"/>
        <end position="259"/>
    </location>
</feature>
<evidence type="ECO:0000313" key="7">
    <source>
        <dbReference type="EMBL" id="PRD12655.1"/>
    </source>
</evidence>
<accession>A0A2S9I4F6</accession>
<comment type="caution">
    <text evidence="7">The sequence shown here is derived from an EMBL/GenBank/DDBJ whole genome shotgun (WGS) entry which is preliminary data.</text>
</comment>
<feature type="transmembrane region" description="Helical" evidence="6">
    <location>
        <begin position="203"/>
        <end position="228"/>
    </location>
</feature>
<dbReference type="SUPFAM" id="SSF103473">
    <property type="entry name" value="MFS general substrate transporter"/>
    <property type="match status" value="1"/>
</dbReference>
<feature type="transmembrane region" description="Helical" evidence="6">
    <location>
        <begin position="322"/>
        <end position="341"/>
    </location>
</feature>
<evidence type="ECO:0000256" key="3">
    <source>
        <dbReference type="ARBA" id="ARBA00022692"/>
    </source>
</evidence>
<evidence type="ECO:0000256" key="1">
    <source>
        <dbReference type="ARBA" id="ARBA00004651"/>
    </source>
</evidence>
<evidence type="ECO:0000313" key="8">
    <source>
        <dbReference type="Proteomes" id="UP000239181"/>
    </source>
</evidence>
<feature type="transmembrane region" description="Helical" evidence="6">
    <location>
        <begin position="107"/>
        <end position="126"/>
    </location>
</feature>
<dbReference type="GO" id="GO:0005886">
    <property type="term" value="C:plasma membrane"/>
    <property type="evidence" value="ECO:0007669"/>
    <property type="project" value="UniProtKB-SubCell"/>
</dbReference>
<feature type="transmembrane region" description="Helical" evidence="6">
    <location>
        <begin position="133"/>
        <end position="156"/>
    </location>
</feature>
<dbReference type="Proteomes" id="UP000239181">
    <property type="component" value="Unassembled WGS sequence"/>
</dbReference>
<evidence type="ECO:0000256" key="5">
    <source>
        <dbReference type="ARBA" id="ARBA00023136"/>
    </source>
</evidence>